<evidence type="ECO:0000256" key="4">
    <source>
        <dbReference type="ARBA" id="ARBA00022989"/>
    </source>
</evidence>
<keyword evidence="3 6" id="KW-0812">Transmembrane</keyword>
<feature type="transmembrane region" description="Helical" evidence="6">
    <location>
        <begin position="248"/>
        <end position="265"/>
    </location>
</feature>
<evidence type="ECO:0000256" key="1">
    <source>
        <dbReference type="ARBA" id="ARBA00004141"/>
    </source>
</evidence>
<comment type="subcellular location">
    <subcellularLocation>
        <location evidence="6">Cell membrane</location>
        <topology evidence="6">Multi-pass membrane protein</topology>
    </subcellularLocation>
    <subcellularLocation>
        <location evidence="1">Membrane</location>
        <topology evidence="1">Multi-pass membrane protein</topology>
    </subcellularLocation>
</comment>
<comment type="caution">
    <text evidence="7">The sequence shown here is derived from an EMBL/GenBank/DDBJ whole genome shotgun (WGS) entry which is preliminary data.</text>
</comment>
<keyword evidence="4 6" id="KW-1133">Transmembrane helix</keyword>
<accession>A0A0E2Z014</accession>
<evidence type="ECO:0000313" key="8">
    <source>
        <dbReference type="Proteomes" id="UP000028839"/>
    </source>
</evidence>
<feature type="transmembrane region" description="Helical" evidence="6">
    <location>
        <begin position="222"/>
        <end position="242"/>
    </location>
</feature>
<name>A0A0E2Z014_9GAMM</name>
<reference evidence="7 8" key="1">
    <citation type="submission" date="2014-07" db="EMBL/GenBank/DDBJ databases">
        <title>Comparative analysis of Nitrosococcus oceani genome inventories of strains from Pacific and Atlantic gyres.</title>
        <authorList>
            <person name="Lim C.K."/>
            <person name="Wang L."/>
            <person name="Sayavedra-Soto L.A."/>
            <person name="Klotz M.G."/>
        </authorList>
    </citation>
    <scope>NUCLEOTIDE SEQUENCE [LARGE SCALE GENOMIC DNA]</scope>
    <source>
        <strain evidence="7 8">C-27</strain>
    </source>
</reference>
<feature type="transmembrane region" description="Helical" evidence="6">
    <location>
        <begin position="102"/>
        <end position="121"/>
    </location>
</feature>
<keyword evidence="6" id="KW-1003">Cell membrane</keyword>
<dbReference type="HOGENOM" id="CLU_045498_1_0_6"/>
<dbReference type="Proteomes" id="UP000028839">
    <property type="component" value="Unassembled WGS sequence"/>
</dbReference>
<proteinExistence type="inferred from homology"/>
<comment type="similarity">
    <text evidence="2 6">Belongs to the 4-toluene sulfonate uptake permease (TSUP) (TC 2.A.102) family.</text>
</comment>
<evidence type="ECO:0000256" key="3">
    <source>
        <dbReference type="ARBA" id="ARBA00022692"/>
    </source>
</evidence>
<protein>
    <recommendedName>
        <fullName evidence="6">Probable membrane transporter protein</fullName>
    </recommendedName>
</protein>
<dbReference type="PANTHER" id="PTHR43701">
    <property type="entry name" value="MEMBRANE TRANSPORTER PROTEIN MJ0441-RELATED"/>
    <property type="match status" value="1"/>
</dbReference>
<dbReference type="PANTHER" id="PTHR43701:SF2">
    <property type="entry name" value="MEMBRANE TRANSPORTER PROTEIN YJNA-RELATED"/>
    <property type="match status" value="1"/>
</dbReference>
<dbReference type="AlphaFoldDB" id="A0A0E2Z014"/>
<evidence type="ECO:0000256" key="6">
    <source>
        <dbReference type="RuleBase" id="RU363041"/>
    </source>
</evidence>
<dbReference type="InterPro" id="IPR051598">
    <property type="entry name" value="TSUP/Inactive_protease-like"/>
</dbReference>
<feature type="transmembrane region" description="Helical" evidence="6">
    <location>
        <begin position="153"/>
        <end position="186"/>
    </location>
</feature>
<feature type="transmembrane region" description="Helical" evidence="6">
    <location>
        <begin position="30"/>
        <end position="50"/>
    </location>
</feature>
<feature type="transmembrane region" description="Helical" evidence="6">
    <location>
        <begin position="5"/>
        <end position="24"/>
    </location>
</feature>
<dbReference type="GO" id="GO:0005886">
    <property type="term" value="C:plasma membrane"/>
    <property type="evidence" value="ECO:0007669"/>
    <property type="project" value="UniProtKB-SubCell"/>
</dbReference>
<feature type="transmembrane region" description="Helical" evidence="6">
    <location>
        <begin position="71"/>
        <end position="90"/>
    </location>
</feature>
<sequence length="266" mass="28102">MELGYILAGLVVGFMVGLTGVGGGSLMTPLLIFGFGIPPLTAVGTDLLFAALTKMGGIWAHWRHHTIQWRVVGLLALGSIPSTLIALQILKLFQARGLQLEGIINTALGTALVLTAVALPMKSWLQRMAARRALPKIMQPAYSLRCNPRFTTVSTLVMGGVLGFLVTLSSIGAGALGAVVLLFLYPGLRTVQVVATDITHAVPLTAIAGIGHWYLGSVDMVLLGNLLLGSLPGIYVASHIGVNIPERTMQTVLATLLMLVGIKFIF</sequence>
<gene>
    <name evidence="7" type="ORF">IB75_12250</name>
</gene>
<feature type="transmembrane region" description="Helical" evidence="6">
    <location>
        <begin position="198"/>
        <end position="215"/>
    </location>
</feature>
<evidence type="ECO:0000256" key="5">
    <source>
        <dbReference type="ARBA" id="ARBA00023136"/>
    </source>
</evidence>
<dbReference type="InterPro" id="IPR002781">
    <property type="entry name" value="TM_pro_TauE-like"/>
</dbReference>
<evidence type="ECO:0000313" key="7">
    <source>
        <dbReference type="EMBL" id="KFI18829.1"/>
    </source>
</evidence>
<dbReference type="Pfam" id="PF01925">
    <property type="entry name" value="TauE"/>
    <property type="match status" value="1"/>
</dbReference>
<dbReference type="EMBL" id="JPGN01000072">
    <property type="protein sequence ID" value="KFI18829.1"/>
    <property type="molecule type" value="Genomic_DNA"/>
</dbReference>
<evidence type="ECO:0000256" key="2">
    <source>
        <dbReference type="ARBA" id="ARBA00009142"/>
    </source>
</evidence>
<keyword evidence="5 6" id="KW-0472">Membrane</keyword>
<organism evidence="7 8">
    <name type="scientific">Nitrosococcus oceani C-27</name>
    <dbReference type="NCBI Taxonomy" id="314279"/>
    <lineage>
        <taxon>Bacteria</taxon>
        <taxon>Pseudomonadati</taxon>
        <taxon>Pseudomonadota</taxon>
        <taxon>Gammaproteobacteria</taxon>
        <taxon>Chromatiales</taxon>
        <taxon>Chromatiaceae</taxon>
        <taxon>Nitrosococcus</taxon>
    </lineage>
</organism>
<dbReference type="OrthoDB" id="5189995at2"/>